<name>A0A9N9NUM6_9GLOM</name>
<dbReference type="Proteomes" id="UP000789508">
    <property type="component" value="Unassembled WGS sequence"/>
</dbReference>
<dbReference type="Pfam" id="PF00026">
    <property type="entry name" value="Asp"/>
    <property type="match status" value="1"/>
</dbReference>
<feature type="non-terminal residue" evidence="2">
    <location>
        <position position="1"/>
    </location>
</feature>
<dbReference type="AlphaFoldDB" id="A0A9N9NUM6"/>
<proteinExistence type="predicted"/>
<feature type="domain" description="Peptidase A1" evidence="1">
    <location>
        <begin position="1"/>
        <end position="43"/>
    </location>
</feature>
<feature type="non-terminal residue" evidence="2">
    <location>
        <position position="43"/>
    </location>
</feature>
<evidence type="ECO:0000259" key="1">
    <source>
        <dbReference type="PROSITE" id="PS51767"/>
    </source>
</evidence>
<dbReference type="SUPFAM" id="SSF50630">
    <property type="entry name" value="Acid proteases"/>
    <property type="match status" value="1"/>
</dbReference>
<sequence length="43" mass="4702">FVLDQGNGACFSAIFDASKIFGSSDIWIVGDSFLKNVYTAFHL</sequence>
<accession>A0A9N9NUM6</accession>
<evidence type="ECO:0000313" key="3">
    <source>
        <dbReference type="Proteomes" id="UP000789508"/>
    </source>
</evidence>
<organism evidence="2 3">
    <name type="scientific">Ambispora leptoticha</name>
    <dbReference type="NCBI Taxonomy" id="144679"/>
    <lineage>
        <taxon>Eukaryota</taxon>
        <taxon>Fungi</taxon>
        <taxon>Fungi incertae sedis</taxon>
        <taxon>Mucoromycota</taxon>
        <taxon>Glomeromycotina</taxon>
        <taxon>Glomeromycetes</taxon>
        <taxon>Archaeosporales</taxon>
        <taxon>Ambisporaceae</taxon>
        <taxon>Ambispora</taxon>
    </lineage>
</organism>
<dbReference type="Gene3D" id="2.40.70.10">
    <property type="entry name" value="Acid Proteases"/>
    <property type="match status" value="1"/>
</dbReference>
<dbReference type="EMBL" id="CAJVPS010046800">
    <property type="protein sequence ID" value="CAG8761843.1"/>
    <property type="molecule type" value="Genomic_DNA"/>
</dbReference>
<keyword evidence="3" id="KW-1185">Reference proteome</keyword>
<dbReference type="InterPro" id="IPR033121">
    <property type="entry name" value="PEPTIDASE_A1"/>
</dbReference>
<protein>
    <submittedName>
        <fullName evidence="2">11483_t:CDS:1</fullName>
    </submittedName>
</protein>
<comment type="caution">
    <text evidence="2">The sequence shown here is derived from an EMBL/GenBank/DDBJ whole genome shotgun (WGS) entry which is preliminary data.</text>
</comment>
<dbReference type="PROSITE" id="PS51767">
    <property type="entry name" value="PEPTIDASE_A1"/>
    <property type="match status" value="1"/>
</dbReference>
<gene>
    <name evidence="2" type="ORF">ALEPTO_LOCUS13702</name>
</gene>
<reference evidence="2" key="1">
    <citation type="submission" date="2021-06" db="EMBL/GenBank/DDBJ databases">
        <authorList>
            <person name="Kallberg Y."/>
            <person name="Tangrot J."/>
            <person name="Rosling A."/>
        </authorList>
    </citation>
    <scope>NUCLEOTIDE SEQUENCE</scope>
    <source>
        <strain evidence="2">FL130A</strain>
    </source>
</reference>
<dbReference type="InterPro" id="IPR021109">
    <property type="entry name" value="Peptidase_aspartic_dom_sf"/>
</dbReference>
<dbReference type="OrthoDB" id="771136at2759"/>
<evidence type="ECO:0000313" key="2">
    <source>
        <dbReference type="EMBL" id="CAG8761843.1"/>
    </source>
</evidence>